<dbReference type="InterPro" id="IPR002528">
    <property type="entry name" value="MATE_fam"/>
</dbReference>
<feature type="transmembrane region" description="Helical" evidence="10">
    <location>
        <begin position="368"/>
        <end position="387"/>
    </location>
</feature>
<feature type="transmembrane region" description="Helical" evidence="10">
    <location>
        <begin position="318"/>
        <end position="348"/>
    </location>
</feature>
<feature type="transmembrane region" description="Helical" evidence="10">
    <location>
        <begin position="250"/>
        <end position="270"/>
    </location>
</feature>
<evidence type="ECO:0000256" key="1">
    <source>
        <dbReference type="ARBA" id="ARBA00004651"/>
    </source>
</evidence>
<dbReference type="GO" id="GO:0042910">
    <property type="term" value="F:xenobiotic transmembrane transporter activity"/>
    <property type="evidence" value="ECO:0007669"/>
    <property type="project" value="InterPro"/>
</dbReference>
<keyword evidence="5" id="KW-1003">Cell membrane</keyword>
<feature type="transmembrane region" description="Helical" evidence="10">
    <location>
        <begin position="46"/>
        <end position="66"/>
    </location>
</feature>
<evidence type="ECO:0000256" key="3">
    <source>
        <dbReference type="ARBA" id="ARBA00022106"/>
    </source>
</evidence>
<evidence type="ECO:0000256" key="4">
    <source>
        <dbReference type="ARBA" id="ARBA00022448"/>
    </source>
</evidence>
<keyword evidence="9" id="KW-0046">Antibiotic resistance</keyword>
<evidence type="ECO:0000313" key="11">
    <source>
        <dbReference type="EMBL" id="HIY60527.1"/>
    </source>
</evidence>
<name>A0A9D1YSU2_9FIRM</name>
<reference evidence="11" key="1">
    <citation type="journal article" date="2021" name="PeerJ">
        <title>Extensive microbial diversity within the chicken gut microbiome revealed by metagenomics and culture.</title>
        <authorList>
            <person name="Gilroy R."/>
            <person name="Ravi A."/>
            <person name="Getino M."/>
            <person name="Pursley I."/>
            <person name="Horton D.L."/>
            <person name="Alikhan N.F."/>
            <person name="Baker D."/>
            <person name="Gharbi K."/>
            <person name="Hall N."/>
            <person name="Watson M."/>
            <person name="Adriaenssens E.M."/>
            <person name="Foster-Nyarko E."/>
            <person name="Jarju S."/>
            <person name="Secka A."/>
            <person name="Antonio M."/>
            <person name="Oren A."/>
            <person name="Chaudhuri R.R."/>
            <person name="La Ragione R."/>
            <person name="Hildebrand F."/>
            <person name="Pallen M.J."/>
        </authorList>
    </citation>
    <scope>NUCLEOTIDE SEQUENCE</scope>
    <source>
        <strain evidence="11">ChiSxjej3B15-24422</strain>
    </source>
</reference>
<feature type="transmembrane region" description="Helical" evidence="10">
    <location>
        <begin position="129"/>
        <end position="150"/>
    </location>
</feature>
<comment type="caution">
    <text evidence="11">The sequence shown here is derived from an EMBL/GenBank/DDBJ whole genome shotgun (WGS) entry which is preliminary data.</text>
</comment>
<evidence type="ECO:0000256" key="5">
    <source>
        <dbReference type="ARBA" id="ARBA00022475"/>
    </source>
</evidence>
<evidence type="ECO:0000256" key="6">
    <source>
        <dbReference type="ARBA" id="ARBA00022692"/>
    </source>
</evidence>
<comment type="similarity">
    <text evidence="2">Belongs to the multi antimicrobial extrusion (MATE) (TC 2.A.66.1) family. MepA subfamily.</text>
</comment>
<feature type="transmembrane region" description="Helical" evidence="10">
    <location>
        <begin position="162"/>
        <end position="180"/>
    </location>
</feature>
<evidence type="ECO:0000313" key="12">
    <source>
        <dbReference type="Proteomes" id="UP000824007"/>
    </source>
</evidence>
<evidence type="ECO:0000256" key="8">
    <source>
        <dbReference type="ARBA" id="ARBA00023136"/>
    </source>
</evidence>
<keyword evidence="8 10" id="KW-0472">Membrane</keyword>
<dbReference type="InterPro" id="IPR048279">
    <property type="entry name" value="MdtK-like"/>
</dbReference>
<evidence type="ECO:0000256" key="9">
    <source>
        <dbReference type="ARBA" id="ARBA00023251"/>
    </source>
</evidence>
<proteinExistence type="inferred from homology"/>
<dbReference type="CDD" id="cd13143">
    <property type="entry name" value="MATE_MepA_like"/>
    <property type="match status" value="1"/>
</dbReference>
<dbReference type="Pfam" id="PF01554">
    <property type="entry name" value="MatE"/>
    <property type="match status" value="2"/>
</dbReference>
<dbReference type="GO" id="GO:0005886">
    <property type="term" value="C:plasma membrane"/>
    <property type="evidence" value="ECO:0007669"/>
    <property type="project" value="UniProtKB-SubCell"/>
</dbReference>
<feature type="transmembrane region" description="Helical" evidence="10">
    <location>
        <begin position="399"/>
        <end position="419"/>
    </location>
</feature>
<dbReference type="PIRSF" id="PIRSF006603">
    <property type="entry name" value="DinF"/>
    <property type="match status" value="1"/>
</dbReference>
<dbReference type="GO" id="GO:0015297">
    <property type="term" value="F:antiporter activity"/>
    <property type="evidence" value="ECO:0007669"/>
    <property type="project" value="InterPro"/>
</dbReference>
<dbReference type="PANTHER" id="PTHR43823:SF3">
    <property type="entry name" value="MULTIDRUG EXPORT PROTEIN MEPA"/>
    <property type="match status" value="1"/>
</dbReference>
<keyword evidence="6 10" id="KW-0812">Transmembrane</keyword>
<protein>
    <recommendedName>
        <fullName evidence="3">Multidrug export protein MepA</fullName>
    </recommendedName>
</protein>
<keyword evidence="4" id="KW-0813">Transport</keyword>
<dbReference type="InterPro" id="IPR045070">
    <property type="entry name" value="MATE_MepA-like"/>
</dbReference>
<sequence>MKKKDCLTDFARYASLNVAGMIGLSCYILADTFFVSKALGANGLTALNLAIPVYNFINGSGLMIGMGGGTRYSILKGQKNDRAADQAFTAAVFLTAAIAAVFFLLGLTASGPLIRLLGADGTVYEMSRVYLQVILLFSPMFMLNNLLLCFVRNDGAPQRSMAAMIGGSLSNVVLDYVFMFPLGMGIFGAVLATGFAPVISMGILSPFFLKKRNRFRLRPVSPGGFSLQRFFHGGWLGQTGHILSSGLPSLITEVSSGIVIIVFNAVILGLQGNTGVAAYGVIANLSLVVIAIYTGIAQGVQPLMSGAHGTGEEGRVRIYLRYALMTMLLLSAAIYAGVFFGAGGIAAIFNSEKNTLLQRIAETGLRVYFTGCVFAGFNIVLSVFFTSTEHALPAHILSLLRGFFIIIPAAFLLPLAFGMTGVWCAFPLTELLVSGIGAAFLVRASAVRR</sequence>
<dbReference type="PANTHER" id="PTHR43823">
    <property type="entry name" value="SPORULATION PROTEIN YKVU"/>
    <property type="match status" value="1"/>
</dbReference>
<feature type="transmembrane region" description="Helical" evidence="10">
    <location>
        <begin position="276"/>
        <end position="297"/>
    </location>
</feature>
<dbReference type="AlphaFoldDB" id="A0A9D1YSU2"/>
<dbReference type="EMBL" id="DXDD01000095">
    <property type="protein sequence ID" value="HIY60527.1"/>
    <property type="molecule type" value="Genomic_DNA"/>
</dbReference>
<keyword evidence="7 10" id="KW-1133">Transmembrane helix</keyword>
<feature type="transmembrane region" description="Helical" evidence="10">
    <location>
        <begin position="425"/>
        <end position="446"/>
    </location>
</feature>
<comment type="subcellular location">
    <subcellularLocation>
        <location evidence="1">Cell membrane</location>
        <topology evidence="1">Multi-pass membrane protein</topology>
    </subcellularLocation>
</comment>
<dbReference type="GO" id="GO:0046677">
    <property type="term" value="P:response to antibiotic"/>
    <property type="evidence" value="ECO:0007669"/>
    <property type="project" value="UniProtKB-KW"/>
</dbReference>
<dbReference type="PROSITE" id="PS51257">
    <property type="entry name" value="PROKAR_LIPOPROTEIN"/>
    <property type="match status" value="1"/>
</dbReference>
<evidence type="ECO:0000256" key="7">
    <source>
        <dbReference type="ARBA" id="ARBA00022989"/>
    </source>
</evidence>
<evidence type="ECO:0000256" key="2">
    <source>
        <dbReference type="ARBA" id="ARBA00008417"/>
    </source>
</evidence>
<organism evidence="11 12">
    <name type="scientific">Candidatus Eisenbergiella pullistercoris</name>
    <dbReference type="NCBI Taxonomy" id="2838555"/>
    <lineage>
        <taxon>Bacteria</taxon>
        <taxon>Bacillati</taxon>
        <taxon>Bacillota</taxon>
        <taxon>Clostridia</taxon>
        <taxon>Lachnospirales</taxon>
        <taxon>Lachnospiraceae</taxon>
        <taxon>Eisenbergiella</taxon>
    </lineage>
</organism>
<accession>A0A9D1YSU2</accession>
<gene>
    <name evidence="11" type="ORF">H9831_07620</name>
</gene>
<feature type="transmembrane region" description="Helical" evidence="10">
    <location>
        <begin position="12"/>
        <end position="34"/>
    </location>
</feature>
<feature type="transmembrane region" description="Helical" evidence="10">
    <location>
        <begin position="87"/>
        <end position="109"/>
    </location>
</feature>
<reference evidence="11" key="2">
    <citation type="submission" date="2021-04" db="EMBL/GenBank/DDBJ databases">
        <authorList>
            <person name="Gilroy R."/>
        </authorList>
    </citation>
    <scope>NUCLEOTIDE SEQUENCE</scope>
    <source>
        <strain evidence="11">ChiSxjej3B15-24422</strain>
    </source>
</reference>
<feature type="transmembrane region" description="Helical" evidence="10">
    <location>
        <begin position="186"/>
        <end position="209"/>
    </location>
</feature>
<evidence type="ECO:0000256" key="10">
    <source>
        <dbReference type="SAM" id="Phobius"/>
    </source>
</evidence>
<dbReference type="InterPro" id="IPR051327">
    <property type="entry name" value="MATE_MepA_subfamily"/>
</dbReference>
<dbReference type="Proteomes" id="UP000824007">
    <property type="component" value="Unassembled WGS sequence"/>
</dbReference>